<dbReference type="GO" id="GO:0006508">
    <property type="term" value="P:proteolysis"/>
    <property type="evidence" value="ECO:0007669"/>
    <property type="project" value="UniProtKB-KW"/>
</dbReference>
<dbReference type="GO" id="GO:0005576">
    <property type="term" value="C:extracellular region"/>
    <property type="evidence" value="ECO:0007669"/>
    <property type="project" value="UniProtKB-SubCell"/>
</dbReference>
<dbReference type="InterPro" id="IPR018114">
    <property type="entry name" value="TRYPSIN_HIS"/>
</dbReference>
<feature type="compositionally biased region" description="Polar residues" evidence="9">
    <location>
        <begin position="185"/>
        <end position="200"/>
    </location>
</feature>
<evidence type="ECO:0000256" key="8">
    <source>
        <dbReference type="ARBA" id="ARBA00023157"/>
    </source>
</evidence>
<dbReference type="InterPro" id="IPR009003">
    <property type="entry name" value="Peptidase_S1_PA"/>
</dbReference>
<dbReference type="FunFam" id="2.40.10.10:FF:000146">
    <property type="entry name" value="Serine protease 53"/>
    <property type="match status" value="1"/>
</dbReference>
<evidence type="ECO:0000256" key="1">
    <source>
        <dbReference type="ARBA" id="ARBA00004613"/>
    </source>
</evidence>
<organism evidence="13">
    <name type="scientific">Drosophila grimshawi</name>
    <name type="common">Hawaiian fruit fly</name>
    <name type="synonym">Idiomyia grimshawi</name>
    <dbReference type="NCBI Taxonomy" id="7222"/>
    <lineage>
        <taxon>Eukaryota</taxon>
        <taxon>Metazoa</taxon>
        <taxon>Ecdysozoa</taxon>
        <taxon>Arthropoda</taxon>
        <taxon>Hexapoda</taxon>
        <taxon>Insecta</taxon>
        <taxon>Pterygota</taxon>
        <taxon>Neoptera</taxon>
        <taxon>Endopterygota</taxon>
        <taxon>Diptera</taxon>
        <taxon>Brachycera</taxon>
        <taxon>Muscomorpha</taxon>
        <taxon>Ephydroidea</taxon>
        <taxon>Drosophilidae</taxon>
        <taxon>Drosophila</taxon>
        <taxon>Hawaiian Drosophila</taxon>
    </lineage>
</organism>
<evidence type="ECO:0000256" key="7">
    <source>
        <dbReference type="ARBA" id="ARBA00023145"/>
    </source>
</evidence>
<name>B4K027_DROGR</name>
<dbReference type="MEROPS" id="S01.A44"/>
<dbReference type="STRING" id="7222.B4K027"/>
<dbReference type="InterPro" id="IPR001254">
    <property type="entry name" value="Trypsin_dom"/>
</dbReference>
<sequence length="475" mass="53052">MDEKMRMLLPGFLLSLLWLISPTSAQLPNNACSQYFEYLSFNQQFIGHISVRLNPQFENVLVVEFSQRGAYTWSYVGSLTLLDSDEQTNSNLRFGEPINYRVDFPLPSSPPKVTQIRLNNQVLCSAAQYPLPRTAITLTHKLTSPQPLSFLGPNRIPTGVNPPWSALPNEPQPVYNIEEIPYQELTTPRTRPVAQPQTDLGSRAAPKPRPEQVEQSLSSICGRERALTTPLIFQGEQLQRGQLPWLVGIYERSLDNGLPFFCGGTLLSSWTVLSAAHCFRFPGRDLPANRTVISLGRNTIDIVSAGELRDVSQLVFHEEYEPRSAQADIVLIRLAKQVAFNDFIVPICLWSENYPLQLPSGYKTYVAGWGADENGNTNTKVAKIIDTNIVTEADCLRELPRRLVQPKTICAKRDNAGPCGSDGGGGLMLRENNVWLLRGVISLGLTKDNTCDLSKAALFTDVAKHIAWVRQNMWE</sequence>
<dbReference type="CDD" id="cd00190">
    <property type="entry name" value="Tryp_SPc"/>
    <property type="match status" value="1"/>
</dbReference>
<keyword evidence="8" id="KW-1015">Disulfide bond</keyword>
<evidence type="ECO:0000256" key="6">
    <source>
        <dbReference type="ARBA" id="ARBA00022825"/>
    </source>
</evidence>
<keyword evidence="6" id="KW-0720">Serine protease</keyword>
<dbReference type="PhylomeDB" id="B4K027"/>
<keyword evidence="13" id="KW-1185">Reference proteome</keyword>
<keyword evidence="4 10" id="KW-0732">Signal</keyword>
<dbReference type="PROSITE" id="PS00134">
    <property type="entry name" value="TRYPSIN_HIS"/>
    <property type="match status" value="1"/>
</dbReference>
<dbReference type="GO" id="GO:0004252">
    <property type="term" value="F:serine-type endopeptidase activity"/>
    <property type="evidence" value="ECO:0007669"/>
    <property type="project" value="InterPro"/>
</dbReference>
<keyword evidence="2" id="KW-0964">Secreted</keyword>
<dbReference type="OrthoDB" id="6147874at2759"/>
<dbReference type="Pfam" id="PF16030">
    <property type="entry name" value="GD_N"/>
    <property type="match status" value="1"/>
</dbReference>
<dbReference type="InParanoid" id="B4K027"/>
<evidence type="ECO:0000313" key="13">
    <source>
        <dbReference type="Proteomes" id="UP000001070"/>
    </source>
</evidence>
<evidence type="ECO:0000259" key="11">
    <source>
        <dbReference type="PROSITE" id="PS50240"/>
    </source>
</evidence>
<dbReference type="Gene3D" id="2.40.10.10">
    <property type="entry name" value="Trypsin-like serine proteases"/>
    <property type="match status" value="1"/>
</dbReference>
<gene>
    <name evidence="12" type="primary">Dgri\GH19684</name>
    <name evidence="12" type="ORF">Dgri_GH19684</name>
</gene>
<dbReference type="HOGENOM" id="CLU_006842_16_1_1"/>
<dbReference type="SMART" id="SM00020">
    <property type="entry name" value="Tryp_SPc"/>
    <property type="match status" value="1"/>
</dbReference>
<dbReference type="EMBL" id="CH916384">
    <property type="protein sequence ID" value="EDV91629.1"/>
    <property type="molecule type" value="Genomic_DNA"/>
</dbReference>
<comment type="subcellular location">
    <subcellularLocation>
        <location evidence="1">Secreted</location>
    </subcellularLocation>
</comment>
<feature type="chain" id="PRO_5002810297" evidence="10">
    <location>
        <begin position="26"/>
        <end position="475"/>
    </location>
</feature>
<dbReference type="PROSITE" id="PS50240">
    <property type="entry name" value="TRYPSIN_DOM"/>
    <property type="match status" value="1"/>
</dbReference>
<dbReference type="SUPFAM" id="SSF50494">
    <property type="entry name" value="Trypsin-like serine proteases"/>
    <property type="match status" value="1"/>
</dbReference>
<evidence type="ECO:0000256" key="10">
    <source>
        <dbReference type="SAM" id="SignalP"/>
    </source>
</evidence>
<dbReference type="Pfam" id="PF00089">
    <property type="entry name" value="Trypsin"/>
    <property type="match status" value="1"/>
</dbReference>
<dbReference type="InterPro" id="IPR001314">
    <property type="entry name" value="Peptidase_S1A"/>
</dbReference>
<feature type="domain" description="Peptidase S1" evidence="11">
    <location>
        <begin position="232"/>
        <end position="474"/>
    </location>
</feature>
<evidence type="ECO:0000256" key="2">
    <source>
        <dbReference type="ARBA" id="ARBA00022525"/>
    </source>
</evidence>
<evidence type="ECO:0000313" key="12">
    <source>
        <dbReference type="EMBL" id="EDV91629.1"/>
    </source>
</evidence>
<protein>
    <submittedName>
        <fullName evidence="12">GH19684</fullName>
    </submittedName>
</protein>
<evidence type="ECO:0000256" key="4">
    <source>
        <dbReference type="ARBA" id="ARBA00022729"/>
    </source>
</evidence>
<dbReference type="InterPro" id="IPR031986">
    <property type="entry name" value="GD_N"/>
</dbReference>
<evidence type="ECO:0000256" key="5">
    <source>
        <dbReference type="ARBA" id="ARBA00022801"/>
    </source>
</evidence>
<feature type="signal peptide" evidence="10">
    <location>
        <begin position="1"/>
        <end position="25"/>
    </location>
</feature>
<dbReference type="Proteomes" id="UP000001070">
    <property type="component" value="Unassembled WGS sequence"/>
</dbReference>
<reference evidence="12 13" key="1">
    <citation type="journal article" date="2007" name="Nature">
        <title>Evolution of genes and genomes on the Drosophila phylogeny.</title>
        <authorList>
            <consortium name="Drosophila 12 Genomes Consortium"/>
            <person name="Clark A.G."/>
            <person name="Eisen M.B."/>
            <person name="Smith D.R."/>
            <person name="Bergman C.M."/>
            <person name="Oliver B."/>
            <person name="Markow T.A."/>
            <person name="Kaufman T.C."/>
            <person name="Kellis M."/>
            <person name="Gelbart W."/>
            <person name="Iyer V.N."/>
            <person name="Pollard D.A."/>
            <person name="Sackton T.B."/>
            <person name="Larracuente A.M."/>
            <person name="Singh N.D."/>
            <person name="Abad J.P."/>
            <person name="Abt D.N."/>
            <person name="Adryan B."/>
            <person name="Aguade M."/>
            <person name="Akashi H."/>
            <person name="Anderson W.W."/>
            <person name="Aquadro C.F."/>
            <person name="Ardell D.H."/>
            <person name="Arguello R."/>
            <person name="Artieri C.G."/>
            <person name="Barbash D.A."/>
            <person name="Barker D."/>
            <person name="Barsanti P."/>
            <person name="Batterham P."/>
            <person name="Batzoglou S."/>
            <person name="Begun D."/>
            <person name="Bhutkar A."/>
            <person name="Blanco E."/>
            <person name="Bosak S.A."/>
            <person name="Bradley R.K."/>
            <person name="Brand A.D."/>
            <person name="Brent M.R."/>
            <person name="Brooks A.N."/>
            <person name="Brown R.H."/>
            <person name="Butlin R.K."/>
            <person name="Caggese C."/>
            <person name="Calvi B.R."/>
            <person name="Bernardo de Carvalho A."/>
            <person name="Caspi A."/>
            <person name="Castrezana S."/>
            <person name="Celniker S.E."/>
            <person name="Chang J.L."/>
            <person name="Chapple C."/>
            <person name="Chatterji S."/>
            <person name="Chinwalla A."/>
            <person name="Civetta A."/>
            <person name="Clifton S.W."/>
            <person name="Comeron J.M."/>
            <person name="Costello J.C."/>
            <person name="Coyne J.A."/>
            <person name="Daub J."/>
            <person name="David R.G."/>
            <person name="Delcher A.L."/>
            <person name="Delehaunty K."/>
            <person name="Do C.B."/>
            <person name="Ebling H."/>
            <person name="Edwards K."/>
            <person name="Eickbush T."/>
            <person name="Evans J.D."/>
            <person name="Filipski A."/>
            <person name="Findeiss S."/>
            <person name="Freyhult E."/>
            <person name="Fulton L."/>
            <person name="Fulton R."/>
            <person name="Garcia A.C."/>
            <person name="Gardiner A."/>
            <person name="Garfield D.A."/>
            <person name="Garvin B.E."/>
            <person name="Gibson G."/>
            <person name="Gilbert D."/>
            <person name="Gnerre S."/>
            <person name="Godfrey J."/>
            <person name="Good R."/>
            <person name="Gotea V."/>
            <person name="Gravely B."/>
            <person name="Greenberg A.J."/>
            <person name="Griffiths-Jones S."/>
            <person name="Gross S."/>
            <person name="Guigo R."/>
            <person name="Gustafson E.A."/>
            <person name="Haerty W."/>
            <person name="Hahn M.W."/>
            <person name="Halligan D.L."/>
            <person name="Halpern A.L."/>
            <person name="Halter G.M."/>
            <person name="Han M.V."/>
            <person name="Heger A."/>
            <person name="Hillier L."/>
            <person name="Hinrichs A.S."/>
            <person name="Holmes I."/>
            <person name="Hoskins R.A."/>
            <person name="Hubisz M.J."/>
            <person name="Hultmark D."/>
            <person name="Huntley M.A."/>
            <person name="Jaffe D.B."/>
            <person name="Jagadeeshan S."/>
            <person name="Jeck W.R."/>
            <person name="Johnson J."/>
            <person name="Jones C.D."/>
            <person name="Jordan W.C."/>
            <person name="Karpen G.H."/>
            <person name="Kataoka E."/>
            <person name="Keightley P.D."/>
            <person name="Kheradpour P."/>
            <person name="Kirkness E.F."/>
            <person name="Koerich L.B."/>
            <person name="Kristiansen K."/>
            <person name="Kudrna D."/>
            <person name="Kulathinal R.J."/>
            <person name="Kumar S."/>
            <person name="Kwok R."/>
            <person name="Lander E."/>
            <person name="Langley C.H."/>
            <person name="Lapoint R."/>
            <person name="Lazzaro B.P."/>
            <person name="Lee S.J."/>
            <person name="Levesque L."/>
            <person name="Li R."/>
            <person name="Lin C.F."/>
            <person name="Lin M.F."/>
            <person name="Lindblad-Toh K."/>
            <person name="Llopart A."/>
            <person name="Long M."/>
            <person name="Low L."/>
            <person name="Lozovsky E."/>
            <person name="Lu J."/>
            <person name="Luo M."/>
            <person name="Machado C.A."/>
            <person name="Makalowski W."/>
            <person name="Marzo M."/>
            <person name="Matsuda M."/>
            <person name="Matzkin L."/>
            <person name="McAllister B."/>
            <person name="McBride C.S."/>
            <person name="McKernan B."/>
            <person name="McKernan K."/>
            <person name="Mendez-Lago M."/>
            <person name="Minx P."/>
            <person name="Mollenhauer M.U."/>
            <person name="Montooth K."/>
            <person name="Mount S.M."/>
            <person name="Mu X."/>
            <person name="Myers E."/>
            <person name="Negre B."/>
            <person name="Newfeld S."/>
            <person name="Nielsen R."/>
            <person name="Noor M.A."/>
            <person name="O'Grady P."/>
            <person name="Pachter L."/>
            <person name="Papaceit M."/>
            <person name="Parisi M.J."/>
            <person name="Parisi M."/>
            <person name="Parts L."/>
            <person name="Pedersen J.S."/>
            <person name="Pesole G."/>
            <person name="Phillippy A.M."/>
            <person name="Ponting C.P."/>
            <person name="Pop M."/>
            <person name="Porcelli D."/>
            <person name="Powell J.R."/>
            <person name="Prohaska S."/>
            <person name="Pruitt K."/>
            <person name="Puig M."/>
            <person name="Quesneville H."/>
            <person name="Ram K.R."/>
            <person name="Rand D."/>
            <person name="Rasmussen M.D."/>
            <person name="Reed L.K."/>
            <person name="Reenan R."/>
            <person name="Reily A."/>
            <person name="Remington K.A."/>
            <person name="Rieger T.T."/>
            <person name="Ritchie M.G."/>
            <person name="Robin C."/>
            <person name="Rogers Y.H."/>
            <person name="Rohde C."/>
            <person name="Rozas J."/>
            <person name="Rubenfield M.J."/>
            <person name="Ruiz A."/>
            <person name="Russo S."/>
            <person name="Salzberg S.L."/>
            <person name="Sanchez-Gracia A."/>
            <person name="Saranga D.J."/>
            <person name="Sato H."/>
            <person name="Schaeffer S.W."/>
            <person name="Schatz M.C."/>
            <person name="Schlenke T."/>
            <person name="Schwartz R."/>
            <person name="Segarra C."/>
            <person name="Singh R.S."/>
            <person name="Sirot L."/>
            <person name="Sirota M."/>
            <person name="Sisneros N.B."/>
            <person name="Smith C.D."/>
            <person name="Smith T.F."/>
            <person name="Spieth J."/>
            <person name="Stage D.E."/>
            <person name="Stark A."/>
            <person name="Stephan W."/>
            <person name="Strausberg R.L."/>
            <person name="Strempel S."/>
            <person name="Sturgill D."/>
            <person name="Sutton G."/>
            <person name="Sutton G.G."/>
            <person name="Tao W."/>
            <person name="Teichmann S."/>
            <person name="Tobari Y.N."/>
            <person name="Tomimura Y."/>
            <person name="Tsolas J.M."/>
            <person name="Valente V.L."/>
            <person name="Venter E."/>
            <person name="Venter J.C."/>
            <person name="Vicario S."/>
            <person name="Vieira F.G."/>
            <person name="Vilella A.J."/>
            <person name="Villasante A."/>
            <person name="Walenz B."/>
            <person name="Wang J."/>
            <person name="Wasserman M."/>
            <person name="Watts T."/>
            <person name="Wilson D."/>
            <person name="Wilson R.K."/>
            <person name="Wing R.A."/>
            <person name="Wolfner M.F."/>
            <person name="Wong A."/>
            <person name="Wong G.K."/>
            <person name="Wu C.I."/>
            <person name="Wu G."/>
            <person name="Yamamoto D."/>
            <person name="Yang H.P."/>
            <person name="Yang S.P."/>
            <person name="Yorke J.A."/>
            <person name="Yoshida K."/>
            <person name="Zdobnov E."/>
            <person name="Zhang P."/>
            <person name="Zhang Y."/>
            <person name="Zimin A.V."/>
            <person name="Baldwin J."/>
            <person name="Abdouelleil A."/>
            <person name="Abdulkadir J."/>
            <person name="Abebe A."/>
            <person name="Abera B."/>
            <person name="Abreu J."/>
            <person name="Acer S.C."/>
            <person name="Aftuck L."/>
            <person name="Alexander A."/>
            <person name="An P."/>
            <person name="Anderson E."/>
            <person name="Anderson S."/>
            <person name="Arachi H."/>
            <person name="Azer M."/>
            <person name="Bachantsang P."/>
            <person name="Barry A."/>
            <person name="Bayul T."/>
            <person name="Berlin A."/>
            <person name="Bessette D."/>
            <person name="Bloom T."/>
            <person name="Blye J."/>
            <person name="Boguslavskiy L."/>
            <person name="Bonnet C."/>
            <person name="Boukhgalter B."/>
            <person name="Bourzgui I."/>
            <person name="Brown A."/>
            <person name="Cahill P."/>
            <person name="Channer S."/>
            <person name="Cheshatsang Y."/>
            <person name="Chuda L."/>
            <person name="Citroen M."/>
            <person name="Collymore A."/>
            <person name="Cooke P."/>
            <person name="Costello M."/>
            <person name="D'Aco K."/>
            <person name="Daza R."/>
            <person name="De Haan G."/>
            <person name="DeGray S."/>
            <person name="DeMaso C."/>
            <person name="Dhargay N."/>
            <person name="Dooley K."/>
            <person name="Dooley E."/>
            <person name="Doricent M."/>
            <person name="Dorje P."/>
            <person name="Dorjee K."/>
            <person name="Dupes A."/>
            <person name="Elong R."/>
            <person name="Falk J."/>
            <person name="Farina A."/>
            <person name="Faro S."/>
            <person name="Ferguson D."/>
            <person name="Fisher S."/>
            <person name="Foley C.D."/>
            <person name="Franke A."/>
            <person name="Friedrich D."/>
            <person name="Gadbois L."/>
            <person name="Gearin G."/>
            <person name="Gearin C.R."/>
            <person name="Giannoukos G."/>
            <person name="Goode T."/>
            <person name="Graham J."/>
            <person name="Grandbois E."/>
            <person name="Grewal S."/>
            <person name="Gyaltsen K."/>
            <person name="Hafez N."/>
            <person name="Hagos B."/>
            <person name="Hall J."/>
            <person name="Henson C."/>
            <person name="Hollinger A."/>
            <person name="Honan T."/>
            <person name="Huard M.D."/>
            <person name="Hughes L."/>
            <person name="Hurhula B."/>
            <person name="Husby M.E."/>
            <person name="Kamat A."/>
            <person name="Kanga B."/>
            <person name="Kashin S."/>
            <person name="Khazanovich D."/>
            <person name="Kisner P."/>
            <person name="Lance K."/>
            <person name="Lara M."/>
            <person name="Lee W."/>
            <person name="Lennon N."/>
            <person name="Letendre F."/>
            <person name="LeVine R."/>
            <person name="Lipovsky A."/>
            <person name="Liu X."/>
            <person name="Liu J."/>
            <person name="Liu S."/>
            <person name="Lokyitsang T."/>
            <person name="Lokyitsang Y."/>
            <person name="Lubonja R."/>
            <person name="Lui A."/>
            <person name="MacDonald P."/>
            <person name="Magnisalis V."/>
            <person name="Maru K."/>
            <person name="Matthews C."/>
            <person name="McCusker W."/>
            <person name="McDonough S."/>
            <person name="Mehta T."/>
            <person name="Meldrim J."/>
            <person name="Meneus L."/>
            <person name="Mihai O."/>
            <person name="Mihalev A."/>
            <person name="Mihova T."/>
            <person name="Mittelman R."/>
            <person name="Mlenga V."/>
            <person name="Montmayeur A."/>
            <person name="Mulrain L."/>
            <person name="Navidi A."/>
            <person name="Naylor J."/>
            <person name="Negash T."/>
            <person name="Nguyen T."/>
            <person name="Nguyen N."/>
            <person name="Nicol R."/>
            <person name="Norbu C."/>
            <person name="Norbu N."/>
            <person name="Novod N."/>
            <person name="O'Neill B."/>
            <person name="Osman S."/>
            <person name="Markiewicz E."/>
            <person name="Oyono O.L."/>
            <person name="Patti C."/>
            <person name="Phunkhang P."/>
            <person name="Pierre F."/>
            <person name="Priest M."/>
            <person name="Raghuraman S."/>
            <person name="Rege F."/>
            <person name="Reyes R."/>
            <person name="Rise C."/>
            <person name="Rogov P."/>
            <person name="Ross K."/>
            <person name="Ryan E."/>
            <person name="Settipalli S."/>
            <person name="Shea T."/>
            <person name="Sherpa N."/>
            <person name="Shi L."/>
            <person name="Shih D."/>
            <person name="Sparrow T."/>
            <person name="Spaulding J."/>
            <person name="Stalker J."/>
            <person name="Stange-Thomann N."/>
            <person name="Stavropoulos S."/>
            <person name="Stone C."/>
            <person name="Strader C."/>
            <person name="Tesfaye S."/>
            <person name="Thomson T."/>
            <person name="Thoulutsang Y."/>
            <person name="Thoulutsang D."/>
            <person name="Topham K."/>
            <person name="Topping I."/>
            <person name="Tsamla T."/>
            <person name="Vassiliev H."/>
            <person name="Vo A."/>
            <person name="Wangchuk T."/>
            <person name="Wangdi T."/>
            <person name="Weiand M."/>
            <person name="Wilkinson J."/>
            <person name="Wilson A."/>
            <person name="Yadav S."/>
            <person name="Young G."/>
            <person name="Yu Q."/>
            <person name="Zembek L."/>
            <person name="Zhong D."/>
            <person name="Zimmer A."/>
            <person name="Zwirko Z."/>
            <person name="Jaffe D.B."/>
            <person name="Alvarez P."/>
            <person name="Brockman W."/>
            <person name="Butler J."/>
            <person name="Chin C."/>
            <person name="Gnerre S."/>
            <person name="Grabherr M."/>
            <person name="Kleber M."/>
            <person name="Mauceli E."/>
            <person name="MacCallum I."/>
        </authorList>
    </citation>
    <scope>NUCLEOTIDE SEQUENCE [LARGE SCALE GENOMIC DNA]</scope>
    <source>
        <strain evidence="13">Tucson 15287-2541.00</strain>
    </source>
</reference>
<feature type="region of interest" description="Disordered" evidence="9">
    <location>
        <begin position="185"/>
        <end position="212"/>
    </location>
</feature>
<dbReference type="OMA" id="VQPNTIC"/>
<dbReference type="SMR" id="B4K027"/>
<proteinExistence type="predicted"/>
<keyword evidence="5" id="KW-0378">Hydrolase</keyword>
<dbReference type="InterPro" id="IPR043504">
    <property type="entry name" value="Peptidase_S1_PA_chymotrypsin"/>
</dbReference>
<evidence type="ECO:0000256" key="3">
    <source>
        <dbReference type="ARBA" id="ARBA00022670"/>
    </source>
</evidence>
<evidence type="ECO:0000256" key="9">
    <source>
        <dbReference type="SAM" id="MobiDB-lite"/>
    </source>
</evidence>
<dbReference type="KEGG" id="dgr:6570408"/>
<dbReference type="InterPro" id="IPR051333">
    <property type="entry name" value="CLIP_Serine_Protease"/>
</dbReference>
<keyword evidence="7" id="KW-0865">Zymogen</keyword>
<dbReference type="AlphaFoldDB" id="B4K027"/>
<keyword evidence="3" id="KW-0645">Protease</keyword>
<dbReference type="PANTHER" id="PTHR24260">
    <property type="match status" value="1"/>
</dbReference>
<dbReference type="eggNOG" id="KOG3627">
    <property type="taxonomic scope" value="Eukaryota"/>
</dbReference>
<accession>B4K027</accession>
<dbReference type="PRINTS" id="PR00722">
    <property type="entry name" value="CHYMOTRYPSIN"/>
</dbReference>
<dbReference type="PANTHER" id="PTHR24260:SF147">
    <property type="entry name" value="EG:BACR7A4.3 PROTEIN-RELATED"/>
    <property type="match status" value="1"/>
</dbReference>